<accession>A0A556U4F8</accession>
<reference evidence="2 3" key="1">
    <citation type="journal article" date="2019" name="Genome Biol. Evol.">
        <title>Whole-Genome Sequencing of the Giant Devil Catfish, Bagarius yarrelli.</title>
        <authorList>
            <person name="Jiang W."/>
            <person name="Lv Y."/>
            <person name="Cheng L."/>
            <person name="Yang K."/>
            <person name="Chao B."/>
            <person name="Wang X."/>
            <person name="Li Y."/>
            <person name="Pan X."/>
            <person name="You X."/>
            <person name="Zhang Y."/>
            <person name="Yang J."/>
            <person name="Li J."/>
            <person name="Zhang X."/>
            <person name="Liu S."/>
            <person name="Sun C."/>
            <person name="Yang J."/>
            <person name="Shi Q."/>
        </authorList>
    </citation>
    <scope>NUCLEOTIDE SEQUENCE [LARGE SCALE GENOMIC DNA]</scope>
    <source>
        <strain evidence="2">JWS20170419001</strain>
        <tissue evidence="2">Muscle</tissue>
    </source>
</reference>
<comment type="caution">
    <text evidence="2">The sequence shown here is derived from an EMBL/GenBank/DDBJ whole genome shotgun (WGS) entry which is preliminary data.</text>
</comment>
<feature type="compositionally biased region" description="Basic and acidic residues" evidence="1">
    <location>
        <begin position="40"/>
        <end position="58"/>
    </location>
</feature>
<dbReference type="AlphaFoldDB" id="A0A556U4F8"/>
<dbReference type="Proteomes" id="UP000319801">
    <property type="component" value="Unassembled WGS sequence"/>
</dbReference>
<gene>
    <name evidence="2" type="ORF">Baya_8608</name>
</gene>
<feature type="compositionally biased region" description="Basic residues" evidence="1">
    <location>
        <begin position="7"/>
        <end position="20"/>
    </location>
</feature>
<keyword evidence="3" id="KW-1185">Reference proteome</keyword>
<feature type="region of interest" description="Disordered" evidence="1">
    <location>
        <begin position="1"/>
        <end position="68"/>
    </location>
</feature>
<name>A0A556U4F8_BAGYA</name>
<feature type="compositionally biased region" description="Basic residues" evidence="1">
    <location>
        <begin position="30"/>
        <end position="39"/>
    </location>
</feature>
<sequence>MAEEPRCKRRKQANPRRKNGHSLAFSIPKPKMKRLRTRERKGERKKEREKKTREERQKSRNYAWQGEEQEVQEEPRAIQLWETLLGLYSPLSSAETKLPCVPWIQMALVNLPFQAGKITGLDAISFSSFTMGQASLLPLAASLARLP</sequence>
<proteinExistence type="predicted"/>
<evidence type="ECO:0000313" key="2">
    <source>
        <dbReference type="EMBL" id="TSM60536.1"/>
    </source>
</evidence>
<evidence type="ECO:0000313" key="3">
    <source>
        <dbReference type="Proteomes" id="UP000319801"/>
    </source>
</evidence>
<protein>
    <submittedName>
        <fullName evidence="2">Uncharacterized protein</fullName>
    </submittedName>
</protein>
<dbReference type="EMBL" id="VCAZ01000047">
    <property type="protein sequence ID" value="TSM60536.1"/>
    <property type="molecule type" value="Genomic_DNA"/>
</dbReference>
<organism evidence="2 3">
    <name type="scientific">Bagarius yarrelli</name>
    <name type="common">Goonch</name>
    <name type="synonym">Bagrus yarrelli</name>
    <dbReference type="NCBI Taxonomy" id="175774"/>
    <lineage>
        <taxon>Eukaryota</taxon>
        <taxon>Metazoa</taxon>
        <taxon>Chordata</taxon>
        <taxon>Craniata</taxon>
        <taxon>Vertebrata</taxon>
        <taxon>Euteleostomi</taxon>
        <taxon>Actinopterygii</taxon>
        <taxon>Neopterygii</taxon>
        <taxon>Teleostei</taxon>
        <taxon>Ostariophysi</taxon>
        <taxon>Siluriformes</taxon>
        <taxon>Sisoridae</taxon>
        <taxon>Sisorinae</taxon>
        <taxon>Bagarius</taxon>
    </lineage>
</organism>
<evidence type="ECO:0000256" key="1">
    <source>
        <dbReference type="SAM" id="MobiDB-lite"/>
    </source>
</evidence>